<feature type="binding site" evidence="5">
    <location>
        <begin position="84"/>
        <end position="85"/>
    </location>
    <ligand>
        <name>GTP</name>
        <dbReference type="ChEBI" id="CHEBI:37565"/>
    </ligand>
</feature>
<sequence>MINWYPGHMAKAKKKLQERLQLIDVVVELLDARIPVSSRNPNIDEILQDKKRIIVLNKMDLADKAITKAWKKKLAQEDPAIAVNSLNGQRINLITNHAKNLMADKLNKLVRKGRKKRNIRLMIVGVPNVGKSQLINQLCNRGSTRTGDRPGVTRGQQWVKIKKGFELLDTPGILWPKFESEEVAFRLAATGAIKSDIYDNETVAYKLLKFLKDVIPDTLQERFNLDYVSADTLELMEDIGRKRGCLMSGGKVDRERTADIILYEFRKGDLGRISLEIPSQS</sequence>
<dbReference type="Gene3D" id="1.10.1580.10">
    <property type="match status" value="1"/>
</dbReference>
<dbReference type="GO" id="GO:0006412">
    <property type="term" value="P:translation"/>
    <property type="evidence" value="ECO:0007669"/>
    <property type="project" value="TreeGrafter"/>
</dbReference>
<keyword evidence="8" id="KW-1185">Reference proteome</keyword>
<feature type="domain" description="CP-type G" evidence="6">
    <location>
        <begin position="14"/>
        <end position="176"/>
    </location>
</feature>
<dbReference type="FunFam" id="3.40.50.300:FF:000590">
    <property type="entry name" value="Ribosome biogenesis GTPase A"/>
    <property type="match status" value="1"/>
</dbReference>
<dbReference type="PANTHER" id="PTHR45782:SF4">
    <property type="entry name" value="MITOCHONDRIAL RIBOSOME-ASSOCIATED GTPASE 1"/>
    <property type="match status" value="1"/>
</dbReference>
<dbReference type="InterPro" id="IPR006073">
    <property type="entry name" value="GTP-bd"/>
</dbReference>
<comment type="subcellular location">
    <subcellularLocation>
        <location evidence="4">Cytoplasm</location>
    </subcellularLocation>
</comment>
<dbReference type="InterPro" id="IPR027417">
    <property type="entry name" value="P-loop_NTPase"/>
</dbReference>
<protein>
    <recommendedName>
        <fullName evidence="1 4">Ribosome biogenesis GTPase A</fullName>
    </recommendedName>
</protein>
<dbReference type="PANTHER" id="PTHR45782">
    <property type="entry name" value="MITOCHONDRIAL RIBOSOME-ASSOCIATED GTPASE 1"/>
    <property type="match status" value="1"/>
</dbReference>
<comment type="function">
    <text evidence="4">Required for a late step of 50S ribosomal subunit assembly. Has GTPase activity.</text>
</comment>
<dbReference type="InterPro" id="IPR023179">
    <property type="entry name" value="GTP-bd_ortho_bundle_sf"/>
</dbReference>
<name>A0A1T4M9R4_9FIRM</name>
<keyword evidence="3 4" id="KW-0342">GTP-binding</keyword>
<evidence type="ECO:0000313" key="7">
    <source>
        <dbReference type="EMBL" id="SJZ63641.1"/>
    </source>
</evidence>
<evidence type="ECO:0000259" key="6">
    <source>
        <dbReference type="PROSITE" id="PS51721"/>
    </source>
</evidence>
<dbReference type="Pfam" id="PF01926">
    <property type="entry name" value="MMR_HSR1"/>
    <property type="match status" value="1"/>
</dbReference>
<keyword evidence="2 4" id="KW-0547">Nucleotide-binding</keyword>
<dbReference type="EMBL" id="FUWM01000010">
    <property type="protein sequence ID" value="SJZ63641.1"/>
    <property type="molecule type" value="Genomic_DNA"/>
</dbReference>
<dbReference type="RefSeq" id="WP_078809872.1">
    <property type="nucleotide sequence ID" value="NZ_FUWM01000010.1"/>
</dbReference>
<dbReference type="SUPFAM" id="SSF52540">
    <property type="entry name" value="P-loop containing nucleoside triphosphate hydrolases"/>
    <property type="match status" value="1"/>
</dbReference>
<evidence type="ECO:0000256" key="4">
    <source>
        <dbReference type="PIRNR" id="PIRNR006230"/>
    </source>
</evidence>
<reference evidence="8" key="1">
    <citation type="submission" date="2017-02" db="EMBL/GenBank/DDBJ databases">
        <authorList>
            <person name="Varghese N."/>
            <person name="Submissions S."/>
        </authorList>
    </citation>
    <scope>NUCLEOTIDE SEQUENCE [LARGE SCALE GENOMIC DNA]</scope>
    <source>
        <strain evidence="8">ATCC BAA-73</strain>
    </source>
</reference>
<dbReference type="OrthoDB" id="9779790at2"/>
<dbReference type="CDD" id="cd01856">
    <property type="entry name" value="YlqF"/>
    <property type="match status" value="1"/>
</dbReference>
<dbReference type="GO" id="GO:0003924">
    <property type="term" value="F:GTPase activity"/>
    <property type="evidence" value="ECO:0007669"/>
    <property type="project" value="TreeGrafter"/>
</dbReference>
<evidence type="ECO:0000256" key="2">
    <source>
        <dbReference type="ARBA" id="ARBA00022741"/>
    </source>
</evidence>
<comment type="similarity">
    <text evidence="4">Belongs to the TRAFAC class YlqF/YawG GTPase family. MTG1 subfamily.</text>
</comment>
<dbReference type="GO" id="GO:0005525">
    <property type="term" value="F:GTP binding"/>
    <property type="evidence" value="ECO:0007669"/>
    <property type="project" value="UniProtKB-KW"/>
</dbReference>
<dbReference type="PIRSF" id="PIRSF006230">
    <property type="entry name" value="MG442"/>
    <property type="match status" value="1"/>
</dbReference>
<dbReference type="InterPro" id="IPR019991">
    <property type="entry name" value="GTP-bd_ribosome_bgen"/>
</dbReference>
<dbReference type="InterPro" id="IPR030378">
    <property type="entry name" value="G_CP_dom"/>
</dbReference>
<feature type="binding site" evidence="5">
    <location>
        <begin position="57"/>
        <end position="60"/>
    </location>
    <ligand>
        <name>GTP</name>
        <dbReference type="ChEBI" id="CHEBI:37565"/>
    </ligand>
</feature>
<dbReference type="AlphaFoldDB" id="A0A1T4M9R4"/>
<evidence type="ECO:0000313" key="8">
    <source>
        <dbReference type="Proteomes" id="UP000190625"/>
    </source>
</evidence>
<dbReference type="InterPro" id="IPR016478">
    <property type="entry name" value="GTPase_MTG1"/>
</dbReference>
<evidence type="ECO:0000256" key="5">
    <source>
        <dbReference type="PIRSR" id="PIRSR006230-1"/>
    </source>
</evidence>
<evidence type="ECO:0000256" key="1">
    <source>
        <dbReference type="ARBA" id="ARBA00014898"/>
    </source>
</evidence>
<feature type="binding site" evidence="5">
    <location>
        <position position="172"/>
    </location>
    <ligand>
        <name>GTP</name>
        <dbReference type="ChEBI" id="CHEBI:37565"/>
    </ligand>
</feature>
<dbReference type="STRING" id="142842.SAMN02745118_01394"/>
<proteinExistence type="inferred from homology"/>
<dbReference type="NCBIfam" id="TIGR03596">
    <property type="entry name" value="GTPase_YlqF"/>
    <property type="match status" value="1"/>
</dbReference>
<dbReference type="Gene3D" id="3.40.50.300">
    <property type="entry name" value="P-loop containing nucleotide triphosphate hydrolases"/>
    <property type="match status" value="1"/>
</dbReference>
<accession>A0A1T4M9R4</accession>
<dbReference type="GO" id="GO:0005737">
    <property type="term" value="C:cytoplasm"/>
    <property type="evidence" value="ECO:0007669"/>
    <property type="project" value="UniProtKB-SubCell"/>
</dbReference>
<organism evidence="7 8">
    <name type="scientific">Selenihalanaerobacter shriftii</name>
    <dbReference type="NCBI Taxonomy" id="142842"/>
    <lineage>
        <taxon>Bacteria</taxon>
        <taxon>Bacillati</taxon>
        <taxon>Bacillota</taxon>
        <taxon>Clostridia</taxon>
        <taxon>Halanaerobiales</taxon>
        <taxon>Halobacteroidaceae</taxon>
        <taxon>Selenihalanaerobacter</taxon>
    </lineage>
</organism>
<evidence type="ECO:0000256" key="3">
    <source>
        <dbReference type="ARBA" id="ARBA00023134"/>
    </source>
</evidence>
<dbReference type="PROSITE" id="PS51721">
    <property type="entry name" value="G_CP"/>
    <property type="match status" value="1"/>
</dbReference>
<keyword evidence="4" id="KW-0963">Cytoplasm</keyword>
<dbReference type="Proteomes" id="UP000190625">
    <property type="component" value="Unassembled WGS sequence"/>
</dbReference>
<gene>
    <name evidence="7" type="ORF">SAMN02745118_01394</name>
</gene>